<protein>
    <submittedName>
        <fullName evidence="1">Uncharacterized protein</fullName>
    </submittedName>
</protein>
<accession>A0ACC6NZJ5</accession>
<name>A0ACC6NZJ5_9BURK</name>
<reference evidence="1" key="1">
    <citation type="submission" date="2023-10" db="EMBL/GenBank/DDBJ databases">
        <title>Amphibacter perezi, gen. nov., sp. nov. a novel taxa of the family Comamonadaceae, class Betaproteobacteria isolated from the skin microbiota of Pelophylax perezi from different populations.</title>
        <authorList>
            <person name="Costa S."/>
            <person name="Proenca D.N."/>
            <person name="Lopes I."/>
            <person name="Morais P.V."/>
        </authorList>
    </citation>
    <scope>NUCLEOTIDE SEQUENCE</scope>
    <source>
        <strain evidence="1">SL12-8</strain>
    </source>
</reference>
<proteinExistence type="predicted"/>
<gene>
    <name evidence="1" type="ORF">RV045_03075</name>
</gene>
<evidence type="ECO:0000313" key="2">
    <source>
        <dbReference type="Proteomes" id="UP001364695"/>
    </source>
</evidence>
<sequence length="155" mass="17171">MRYLLYLLFLLSMSAHAGNFFPPEYKSFPFKEGDLLVSKRQDGTFSVNKILKVDRFDIRKGSAINIQGQKFVATEDDFLLVVSAAYGESEFKSYEDASAAAKAGQWKVKLGHAPNRTPGAAAGQTLVGHSPVQESELGGYRQWRQAFERGEAGVF</sequence>
<comment type="caution">
    <text evidence="1">The sequence shown here is derived from an EMBL/GenBank/DDBJ whole genome shotgun (WGS) entry which is preliminary data.</text>
</comment>
<organism evidence="1 2">
    <name type="scientific">Amphibiibacter pelophylacis</name>
    <dbReference type="NCBI Taxonomy" id="1799477"/>
    <lineage>
        <taxon>Bacteria</taxon>
        <taxon>Pseudomonadati</taxon>
        <taxon>Pseudomonadota</taxon>
        <taxon>Betaproteobacteria</taxon>
        <taxon>Burkholderiales</taxon>
        <taxon>Sphaerotilaceae</taxon>
        <taxon>Amphibiibacter</taxon>
    </lineage>
</organism>
<dbReference type="EMBL" id="JAWDIE010000003">
    <property type="protein sequence ID" value="MEJ7137413.1"/>
    <property type="molecule type" value="Genomic_DNA"/>
</dbReference>
<keyword evidence="2" id="KW-1185">Reference proteome</keyword>
<evidence type="ECO:0000313" key="1">
    <source>
        <dbReference type="EMBL" id="MEJ7137413.1"/>
    </source>
</evidence>
<dbReference type="Proteomes" id="UP001364695">
    <property type="component" value="Unassembled WGS sequence"/>
</dbReference>